<reference evidence="5" key="2">
    <citation type="submission" date="2023-01" db="EMBL/GenBank/DDBJ databases">
        <authorList>
            <person name="Petersen C."/>
        </authorList>
    </citation>
    <scope>NUCLEOTIDE SEQUENCE</scope>
    <source>
        <strain evidence="5">IBT 17514</strain>
    </source>
</reference>
<proteinExistence type="predicted"/>
<evidence type="ECO:0000313" key="6">
    <source>
        <dbReference type="Proteomes" id="UP001215712"/>
    </source>
</evidence>
<evidence type="ECO:0000256" key="4">
    <source>
        <dbReference type="SAM" id="MobiDB-lite"/>
    </source>
</evidence>
<evidence type="ECO:0000313" key="5">
    <source>
        <dbReference type="EMBL" id="KAJ5728047.1"/>
    </source>
</evidence>
<dbReference type="GO" id="GO:0000049">
    <property type="term" value="F:tRNA binding"/>
    <property type="evidence" value="ECO:0007669"/>
    <property type="project" value="UniProtKB-KW"/>
</dbReference>
<organism evidence="5 6">
    <name type="scientific">Penicillium malachiteum</name>
    <dbReference type="NCBI Taxonomy" id="1324776"/>
    <lineage>
        <taxon>Eukaryota</taxon>
        <taxon>Fungi</taxon>
        <taxon>Dikarya</taxon>
        <taxon>Ascomycota</taxon>
        <taxon>Pezizomycotina</taxon>
        <taxon>Eurotiomycetes</taxon>
        <taxon>Eurotiomycetidae</taxon>
        <taxon>Eurotiales</taxon>
        <taxon>Aspergillaceae</taxon>
        <taxon>Penicillium</taxon>
    </lineage>
</organism>
<keyword evidence="1" id="KW-0820">tRNA-binding</keyword>
<dbReference type="AlphaFoldDB" id="A0AAD6HNU9"/>
<comment type="caution">
    <text evidence="5">The sequence shown here is derived from an EMBL/GenBank/DDBJ whole genome shotgun (WGS) entry which is preliminary data.</text>
</comment>
<dbReference type="GO" id="GO:0004045">
    <property type="term" value="F:peptidyl-tRNA hydrolase activity"/>
    <property type="evidence" value="ECO:0007669"/>
    <property type="project" value="InterPro"/>
</dbReference>
<dbReference type="PANTHER" id="PTHR17224:SF1">
    <property type="entry name" value="PEPTIDYL-TRNA HYDROLASE"/>
    <property type="match status" value="1"/>
</dbReference>
<dbReference type="InterPro" id="IPR036416">
    <property type="entry name" value="Pept_tRNA_hydro_sf"/>
</dbReference>
<evidence type="ECO:0000256" key="3">
    <source>
        <dbReference type="ARBA" id="ARBA00022884"/>
    </source>
</evidence>
<dbReference type="InterPro" id="IPR001328">
    <property type="entry name" value="Pept_tRNA_hydro"/>
</dbReference>
<protein>
    <recommendedName>
        <fullName evidence="7">Peptidyl-tRNA hydrolase</fullName>
    </recommendedName>
</protein>
<keyword evidence="2" id="KW-0378">Hydrolase</keyword>
<dbReference type="EMBL" id="JAQJAN010000005">
    <property type="protein sequence ID" value="KAJ5728047.1"/>
    <property type="molecule type" value="Genomic_DNA"/>
</dbReference>
<name>A0AAD6HNU9_9EURO</name>
<sequence length="258" mass="28242">MHAPITTTAVIAPRRLLFIASIGNQGPYRRTRHSAGHLLLDELVPRLRGWTGPTPAMTSGEDIPLGTYFTTWYSPSFMNESGPKLVKQMVKWFKQADETLERFAAGPAARANPWLEGLVPSGSAPPGAIGYPATLVILHDELEAPLGKIRVKRGGPEAFSLRGHRGLISVCESLRGKGLYPPRQNQKNERRKDKDSALPRDLSILRVGIGIGRPDSRAKNAVADYVLTEMDPAELNAVQRAADPVIEVLEAEIFGPRK</sequence>
<evidence type="ECO:0000256" key="2">
    <source>
        <dbReference type="ARBA" id="ARBA00022801"/>
    </source>
</evidence>
<keyword evidence="3" id="KW-0694">RNA-binding</keyword>
<feature type="compositionally biased region" description="Basic and acidic residues" evidence="4">
    <location>
        <begin position="186"/>
        <end position="197"/>
    </location>
</feature>
<dbReference type="Gene3D" id="3.40.50.1470">
    <property type="entry name" value="Peptidyl-tRNA hydrolase"/>
    <property type="match status" value="1"/>
</dbReference>
<gene>
    <name evidence="5" type="ORF">N7493_004377</name>
</gene>
<dbReference type="SUPFAM" id="SSF53178">
    <property type="entry name" value="Peptidyl-tRNA hydrolase-like"/>
    <property type="match status" value="2"/>
</dbReference>
<feature type="region of interest" description="Disordered" evidence="4">
    <location>
        <begin position="178"/>
        <end position="197"/>
    </location>
</feature>
<evidence type="ECO:0000256" key="1">
    <source>
        <dbReference type="ARBA" id="ARBA00022555"/>
    </source>
</evidence>
<dbReference type="PANTHER" id="PTHR17224">
    <property type="entry name" value="PEPTIDYL-TRNA HYDROLASE"/>
    <property type="match status" value="1"/>
</dbReference>
<accession>A0AAD6HNU9</accession>
<evidence type="ECO:0008006" key="7">
    <source>
        <dbReference type="Google" id="ProtNLM"/>
    </source>
</evidence>
<keyword evidence="6" id="KW-1185">Reference proteome</keyword>
<dbReference type="Proteomes" id="UP001215712">
    <property type="component" value="Unassembled WGS sequence"/>
</dbReference>
<reference evidence="5" key="1">
    <citation type="journal article" date="2023" name="IMA Fungus">
        <title>Comparative genomic study of the Penicillium genus elucidates a diverse pangenome and 15 lateral gene transfer events.</title>
        <authorList>
            <person name="Petersen C."/>
            <person name="Sorensen T."/>
            <person name="Nielsen M.R."/>
            <person name="Sondergaard T.E."/>
            <person name="Sorensen J.L."/>
            <person name="Fitzpatrick D.A."/>
            <person name="Frisvad J.C."/>
            <person name="Nielsen K.L."/>
        </authorList>
    </citation>
    <scope>NUCLEOTIDE SEQUENCE</scope>
    <source>
        <strain evidence="5">IBT 17514</strain>
    </source>
</reference>